<evidence type="ECO:0000256" key="3">
    <source>
        <dbReference type="ARBA" id="ARBA00023242"/>
    </source>
</evidence>
<evidence type="ECO:0000256" key="4">
    <source>
        <dbReference type="SAM" id="MobiDB-lite"/>
    </source>
</evidence>
<reference evidence="6" key="1">
    <citation type="submission" date="2021-06" db="EMBL/GenBank/DDBJ databases">
        <title>Parelaphostrongylus tenuis whole genome reference sequence.</title>
        <authorList>
            <person name="Garwood T.J."/>
            <person name="Larsen P.A."/>
            <person name="Fountain-Jones N.M."/>
            <person name="Garbe J.R."/>
            <person name="Macchietto M.G."/>
            <person name="Kania S.A."/>
            <person name="Gerhold R.W."/>
            <person name="Richards J.E."/>
            <person name="Wolf T.M."/>
        </authorList>
    </citation>
    <scope>NUCLEOTIDE SEQUENCE</scope>
    <source>
        <strain evidence="6">MNPRO001-30</strain>
        <tissue evidence="6">Meninges</tissue>
    </source>
</reference>
<dbReference type="GO" id="GO:0003723">
    <property type="term" value="F:RNA binding"/>
    <property type="evidence" value="ECO:0007669"/>
    <property type="project" value="InterPro"/>
</dbReference>
<evidence type="ECO:0000313" key="6">
    <source>
        <dbReference type="EMBL" id="KAJ1369439.1"/>
    </source>
</evidence>
<dbReference type="InterPro" id="IPR003891">
    <property type="entry name" value="Initiation_fac_eIF4g_MI"/>
</dbReference>
<comment type="subcellular location">
    <subcellularLocation>
        <location evidence="1">Nucleus</location>
        <location evidence="1">Nucleolus</location>
    </subcellularLocation>
</comment>
<dbReference type="GO" id="GO:0005730">
    <property type="term" value="C:nucleolus"/>
    <property type="evidence" value="ECO:0007669"/>
    <property type="project" value="UniProtKB-SubCell"/>
</dbReference>
<protein>
    <recommendedName>
        <fullName evidence="5">MI domain-containing protein</fullName>
    </recommendedName>
</protein>
<dbReference type="Gene3D" id="1.25.40.180">
    <property type="match status" value="1"/>
</dbReference>
<sequence length="652" mass="74938">MEDGDEKQDDIEIHRYSKLLGIKEGNRARIPKSFANDGLDYLLDFCDSDARKTILASSTDQEIALKGSDISDEEDQFEGQDDNSTNLCEHNPSSSGSDMEGYDHVSDEECSHISSDEEGANKEDPDAADDFEEDIYGRTVNRKTGQVITDNLGGARKKLKDLDRNNDLDESRIQIDRILVGTMNRLSEGTLVRSNQVVTELWQKYSKNDVKSCLTRILSRLICAPYRLQDQLLSLYALFLAYIHMSTSDEISAYFLEDFLRKFIEEIQGVQTLDDKKLENSVVFIAHLLNFHLVKGTVILEVLEKLREHLNVDNLQLVFAFYMYTLTKYFVDSYGLHSQVKYRKCYQLLKWPRFVICHEPSFLVRVYWHFKRSTTGVDTSIFEHHLKLFHGLRKKNKSASDKELAMSLDDILHADERGRWWIVGSAYQIANDSTSAVNTAVSSQNVQSFPDDIVKLARKAKMNTDVRRNIFCTVATSDDEDSAFEQLLRLSLKGQQEREIIYVLIAMLLGERSFNTFYPSLIARFCDFNKRFVLTTQYALWDRIKEVATLKTRSRSRLADLIHYLISHEVISITVFKIVEWGTLSAAVSSVVRRVFKLLSSCPIQKLRRIFGPVFVKDKNPLLSEGLRLFLSVNFPDSEVYRKVEEMFASVC</sequence>
<dbReference type="GO" id="GO:0042274">
    <property type="term" value="P:ribosomal small subunit biogenesis"/>
    <property type="evidence" value="ECO:0007669"/>
    <property type="project" value="TreeGrafter"/>
</dbReference>
<dbReference type="SMART" id="SM00544">
    <property type="entry name" value="MA3"/>
    <property type="match status" value="1"/>
</dbReference>
<dbReference type="InterPro" id="IPR050781">
    <property type="entry name" value="CWC22_splicing_factor"/>
</dbReference>
<dbReference type="Proteomes" id="UP001196413">
    <property type="component" value="Unassembled WGS sequence"/>
</dbReference>
<dbReference type="Pfam" id="PF02847">
    <property type="entry name" value="MA3"/>
    <property type="match status" value="1"/>
</dbReference>
<dbReference type="SMART" id="SM00543">
    <property type="entry name" value="MIF4G"/>
    <property type="match status" value="1"/>
</dbReference>
<dbReference type="PROSITE" id="PS51366">
    <property type="entry name" value="MI"/>
    <property type="match status" value="1"/>
</dbReference>
<name>A0AAD5WGG4_PARTN</name>
<feature type="compositionally biased region" description="Basic and acidic residues" evidence="4">
    <location>
        <begin position="101"/>
        <end position="125"/>
    </location>
</feature>
<evidence type="ECO:0000256" key="1">
    <source>
        <dbReference type="ARBA" id="ARBA00004604"/>
    </source>
</evidence>
<organism evidence="6 7">
    <name type="scientific">Parelaphostrongylus tenuis</name>
    <name type="common">Meningeal worm</name>
    <dbReference type="NCBI Taxonomy" id="148309"/>
    <lineage>
        <taxon>Eukaryota</taxon>
        <taxon>Metazoa</taxon>
        <taxon>Ecdysozoa</taxon>
        <taxon>Nematoda</taxon>
        <taxon>Chromadorea</taxon>
        <taxon>Rhabditida</taxon>
        <taxon>Rhabditina</taxon>
        <taxon>Rhabditomorpha</taxon>
        <taxon>Strongyloidea</taxon>
        <taxon>Metastrongylidae</taxon>
        <taxon>Parelaphostrongylus</taxon>
    </lineage>
</organism>
<accession>A0AAD5WGG4</accession>
<evidence type="ECO:0000313" key="7">
    <source>
        <dbReference type="Proteomes" id="UP001196413"/>
    </source>
</evidence>
<dbReference type="SUPFAM" id="SSF48371">
    <property type="entry name" value="ARM repeat"/>
    <property type="match status" value="1"/>
</dbReference>
<feature type="compositionally biased region" description="Acidic residues" evidence="4">
    <location>
        <begin position="70"/>
        <end position="81"/>
    </location>
</feature>
<dbReference type="AlphaFoldDB" id="A0AAD5WGG4"/>
<keyword evidence="7" id="KW-1185">Reference proteome</keyword>
<gene>
    <name evidence="6" type="ORF">KIN20_030896</name>
</gene>
<feature type="region of interest" description="Disordered" evidence="4">
    <location>
        <begin position="66"/>
        <end position="128"/>
    </location>
</feature>
<dbReference type="InterPro" id="IPR016024">
    <property type="entry name" value="ARM-type_fold"/>
</dbReference>
<keyword evidence="3" id="KW-0539">Nucleus</keyword>
<comment type="caution">
    <text evidence="6">The sequence shown here is derived from an EMBL/GenBank/DDBJ whole genome shotgun (WGS) entry which is preliminary data.</text>
</comment>
<dbReference type="InterPro" id="IPR003890">
    <property type="entry name" value="MIF4G-like_typ-3"/>
</dbReference>
<proteinExistence type="inferred from homology"/>
<evidence type="ECO:0000256" key="2">
    <source>
        <dbReference type="ARBA" id="ARBA00006856"/>
    </source>
</evidence>
<feature type="compositionally biased region" description="Polar residues" evidence="4">
    <location>
        <begin position="82"/>
        <end position="97"/>
    </location>
</feature>
<dbReference type="PANTHER" id="PTHR18034:SF4">
    <property type="entry name" value="NUCLEOLAR MIF4G DOMAIN-CONTAINING PROTEIN 1"/>
    <property type="match status" value="1"/>
</dbReference>
<dbReference type="PANTHER" id="PTHR18034">
    <property type="entry name" value="CELL CYCLE CONTROL PROTEIN CWF22-RELATED"/>
    <property type="match status" value="1"/>
</dbReference>
<feature type="domain" description="MI" evidence="5">
    <location>
        <begin position="465"/>
        <end position="581"/>
    </location>
</feature>
<comment type="similarity">
    <text evidence="2">Belongs to the CWC22 family.</text>
</comment>
<dbReference type="Pfam" id="PF02854">
    <property type="entry name" value="MIF4G"/>
    <property type="match status" value="1"/>
</dbReference>
<dbReference type="EMBL" id="JAHQIW010006551">
    <property type="protein sequence ID" value="KAJ1369439.1"/>
    <property type="molecule type" value="Genomic_DNA"/>
</dbReference>
<evidence type="ECO:0000259" key="5">
    <source>
        <dbReference type="PROSITE" id="PS51366"/>
    </source>
</evidence>